<gene>
    <name evidence="1" type="ORF">O6H91_09G013400</name>
</gene>
<name>A0ACC2CLD6_DIPCM</name>
<organism evidence="1 2">
    <name type="scientific">Diphasiastrum complanatum</name>
    <name type="common">Issler's clubmoss</name>
    <name type="synonym">Lycopodium complanatum</name>
    <dbReference type="NCBI Taxonomy" id="34168"/>
    <lineage>
        <taxon>Eukaryota</taxon>
        <taxon>Viridiplantae</taxon>
        <taxon>Streptophyta</taxon>
        <taxon>Embryophyta</taxon>
        <taxon>Tracheophyta</taxon>
        <taxon>Lycopodiopsida</taxon>
        <taxon>Lycopodiales</taxon>
        <taxon>Lycopodiaceae</taxon>
        <taxon>Lycopodioideae</taxon>
        <taxon>Diphasiastrum</taxon>
    </lineage>
</organism>
<dbReference type="Proteomes" id="UP001162992">
    <property type="component" value="Chromosome 9"/>
</dbReference>
<proteinExistence type="predicted"/>
<keyword evidence="2" id="KW-1185">Reference proteome</keyword>
<reference evidence="2" key="1">
    <citation type="journal article" date="2024" name="Proc. Natl. Acad. Sci. U.S.A.">
        <title>Extraordinary preservation of gene collinearity over three hundred million years revealed in homosporous lycophytes.</title>
        <authorList>
            <person name="Li C."/>
            <person name="Wickell D."/>
            <person name="Kuo L.Y."/>
            <person name="Chen X."/>
            <person name="Nie B."/>
            <person name="Liao X."/>
            <person name="Peng D."/>
            <person name="Ji J."/>
            <person name="Jenkins J."/>
            <person name="Williams M."/>
            <person name="Shu S."/>
            <person name="Plott C."/>
            <person name="Barry K."/>
            <person name="Rajasekar S."/>
            <person name="Grimwood J."/>
            <person name="Han X."/>
            <person name="Sun S."/>
            <person name="Hou Z."/>
            <person name="He W."/>
            <person name="Dai G."/>
            <person name="Sun C."/>
            <person name="Schmutz J."/>
            <person name="Leebens-Mack J.H."/>
            <person name="Li F.W."/>
            <person name="Wang L."/>
        </authorList>
    </citation>
    <scope>NUCLEOTIDE SEQUENCE [LARGE SCALE GENOMIC DNA]</scope>
    <source>
        <strain evidence="2">cv. PW_Plant_1</strain>
    </source>
</reference>
<evidence type="ECO:0000313" key="1">
    <source>
        <dbReference type="EMBL" id="KAJ7542821.1"/>
    </source>
</evidence>
<protein>
    <submittedName>
        <fullName evidence="1">Uncharacterized protein</fullName>
    </submittedName>
</protein>
<dbReference type="EMBL" id="CM055100">
    <property type="protein sequence ID" value="KAJ7542821.1"/>
    <property type="molecule type" value="Genomic_DNA"/>
</dbReference>
<accession>A0ACC2CLD6</accession>
<comment type="caution">
    <text evidence="1">The sequence shown here is derived from an EMBL/GenBank/DDBJ whole genome shotgun (WGS) entry which is preliminary data.</text>
</comment>
<evidence type="ECO:0000313" key="2">
    <source>
        <dbReference type="Proteomes" id="UP001162992"/>
    </source>
</evidence>
<sequence>MPLTSPALQIHSSSCSGSSLEQSGLQWQPRSALLPSCRLHIQRDAVRLRRRCLLGVVPAGILGGLLNCTLSAANNVAKPDGWAGKATPFQDLGLGFLELVQSDGGDPPTTVYAPGRRIVAVGDLHGDLEQTRRALRLAGVLSIEDQDHWVGGSTLQVLVQVGDLLDRGDDEIAIMSLLRYLSQQAGTKGGAVFQVNGNHETMNVAEDFRFVSPGGFEEAEMFVEYCEEEHAGDWEAALMEWRVASRERKAKRIQSLSAWLPVWNFWKMQKGVTARTLLFSPGGPLAKELARNGVVLKVNDWLFAHGGVLPHHVEYGLERMNREVSQWMRGERNNQGKPAQMPFIATRGFDSIVWSRFYSRETFDRPDEQIKACAVLVAALDAAGANGLVVGHTPQIAGANCECRGRIWRIDVGMSSGVLKADPEVLEILGNQARVIRGKLNGLHIDDDMIVNQSNGAYV</sequence>